<feature type="domain" description="DUF547" evidence="2">
    <location>
        <begin position="640"/>
        <end position="774"/>
    </location>
</feature>
<evidence type="ECO:0000256" key="1">
    <source>
        <dbReference type="SAM" id="MobiDB-lite"/>
    </source>
</evidence>
<dbReference type="PANTHER" id="PTHR23054">
    <property type="entry name" value="TERNARY COMPLEX FACTOR MIP1, LEUCINE-ZIPPER-RELATED"/>
    <property type="match status" value="1"/>
</dbReference>
<reference evidence="4 5" key="1">
    <citation type="journal article" date="2024" name="G3 (Bethesda)">
        <title>Genome assembly of Hibiscus sabdariffa L. provides insights into metabolisms of medicinal natural products.</title>
        <authorList>
            <person name="Kim T."/>
        </authorList>
    </citation>
    <scope>NUCLEOTIDE SEQUENCE [LARGE SCALE GENOMIC DNA]</scope>
    <source>
        <strain evidence="4">TK-2024</strain>
        <tissue evidence="4">Old leaves</tissue>
    </source>
</reference>
<organism evidence="4 5">
    <name type="scientific">Hibiscus sabdariffa</name>
    <name type="common">roselle</name>
    <dbReference type="NCBI Taxonomy" id="183260"/>
    <lineage>
        <taxon>Eukaryota</taxon>
        <taxon>Viridiplantae</taxon>
        <taxon>Streptophyta</taxon>
        <taxon>Embryophyta</taxon>
        <taxon>Tracheophyta</taxon>
        <taxon>Spermatophyta</taxon>
        <taxon>Magnoliopsida</taxon>
        <taxon>eudicotyledons</taxon>
        <taxon>Gunneridae</taxon>
        <taxon>Pentapetalae</taxon>
        <taxon>rosids</taxon>
        <taxon>malvids</taxon>
        <taxon>Malvales</taxon>
        <taxon>Malvaceae</taxon>
        <taxon>Malvoideae</taxon>
        <taxon>Hibiscus</taxon>
    </lineage>
</organism>
<dbReference type="Proteomes" id="UP001396334">
    <property type="component" value="Unassembled WGS sequence"/>
</dbReference>
<dbReference type="EMBL" id="JBBPBN010000005">
    <property type="protein sequence ID" value="KAK9038809.1"/>
    <property type="molecule type" value="Genomic_DNA"/>
</dbReference>
<proteinExistence type="predicted"/>
<evidence type="ECO:0000313" key="5">
    <source>
        <dbReference type="Proteomes" id="UP001396334"/>
    </source>
</evidence>
<dbReference type="PANTHER" id="PTHR23054:SF18">
    <property type="entry name" value="TERNARY COMPLEX FACTOR MIP1, LEUCINE-ZIPPER"/>
    <property type="match status" value="1"/>
</dbReference>
<sequence>MLAKTRISGGPVGCSFEFSGVPLFFLPPLFWSLIGKEMGFQGSGESEMLGLKVTSSRHKRSKSSFPDKQRDEEDGLDNSLEESNRIKLDMRHLKNSVKTQMQSPTPSSEVQSSLKQEILQLEKRLQDQFEIRHAVEKALGYRTSSHEDTNETSVSMSKPATELIKEIAVLELEVVYLEQYLLSLYRKAFDLKVSSISPSKRVERLKTPVNSPSKSAERLKTPVDTPSKRYELLKTPVDTPSKRFLEFSGPDDASKVEKSAVWSGYRENSWQEPIGIGGEKLLDASVHRSHSSLSQRSVFPSWESLDERLKTPVDTSSKRYGMLKTPVDTPSGRRLDFSQPGDASKLENSAIQSGYHENSWKEPLGIIGAKLLDSGIHRCHSSLSQRSVFPSWAFPPDERLKTPVETLRGRFLEFSGPDDASKLEKSAAQCGYRENSWKEPIGTVGEKLLDSGVHRCHSTLSQRSVFPSWTSPPDESFADKAVRACQSQPLSMLEYAQNASNITSLAEYLGTQISDHVPDTPNKLSEDMIKCMSFIYCKLADPPLIQNSCSSPNSSMSSASAFSPQDQHDMWSPGFRNNSSFDTRLDNPFHVEGLKEFSGPYSTMLEVPWILRDSKKLADVDNLLQNFRSLVCRLEEVDPRKLRHEEKLAFWINIHNSLVMHAFLAYGIPQNNVKRFFLFLRAAYNIGGHTISADTIQSSILGCRMSRPGQWLRVLISSRTKFKTGDRRQAYAIEHPEPLLHFALCSGNHSDPAVRAYTPKKVLQELETAKQEYIRASFGVRKDVKILLPKIVESFAKDSSLCPAGIIEMVQQSLPESLHRSIRKCLASKSRKSIEWIPHNFTFRFVYSSGVSNSLKIISSIRLFMQSSVTQRLGQSKINTS</sequence>
<name>A0ABR2TNG5_9ROSI</name>
<gene>
    <name evidence="4" type="ORF">V6N11_023659</name>
</gene>
<dbReference type="InterPro" id="IPR006869">
    <property type="entry name" value="DUF547"/>
</dbReference>
<accession>A0ABR2TNG5</accession>
<dbReference type="Pfam" id="PF14389">
    <property type="entry name" value="Lzipper-MIP1"/>
    <property type="match status" value="1"/>
</dbReference>
<protein>
    <recommendedName>
        <fullName evidence="6">Electron transporter</fullName>
    </recommendedName>
</protein>
<keyword evidence="5" id="KW-1185">Reference proteome</keyword>
<feature type="region of interest" description="Disordered" evidence="1">
    <location>
        <begin position="318"/>
        <end position="343"/>
    </location>
</feature>
<evidence type="ECO:0000259" key="3">
    <source>
        <dbReference type="Pfam" id="PF14389"/>
    </source>
</evidence>
<evidence type="ECO:0008006" key="6">
    <source>
        <dbReference type="Google" id="ProtNLM"/>
    </source>
</evidence>
<evidence type="ECO:0000313" key="4">
    <source>
        <dbReference type="EMBL" id="KAK9038809.1"/>
    </source>
</evidence>
<dbReference type="InterPro" id="IPR025757">
    <property type="entry name" value="MIP1_Leuzipper"/>
</dbReference>
<feature type="domain" description="Ternary complex factor MIP1 leucine-zipper" evidence="3">
    <location>
        <begin position="108"/>
        <end position="190"/>
    </location>
</feature>
<comment type="caution">
    <text evidence="4">The sequence shown here is derived from an EMBL/GenBank/DDBJ whole genome shotgun (WGS) entry which is preliminary data.</text>
</comment>
<evidence type="ECO:0000259" key="2">
    <source>
        <dbReference type="Pfam" id="PF04784"/>
    </source>
</evidence>
<dbReference type="Pfam" id="PF04784">
    <property type="entry name" value="DUF547"/>
    <property type="match status" value="1"/>
</dbReference>
<feature type="region of interest" description="Disordered" evidence="1">
    <location>
        <begin position="51"/>
        <end position="82"/>
    </location>
</feature>